<dbReference type="Gene3D" id="2.170.130.10">
    <property type="entry name" value="TonB-dependent receptor, plug domain"/>
    <property type="match status" value="1"/>
</dbReference>
<dbReference type="PANTHER" id="PTHR30069">
    <property type="entry name" value="TONB-DEPENDENT OUTER MEMBRANE RECEPTOR"/>
    <property type="match status" value="1"/>
</dbReference>
<evidence type="ECO:0000256" key="9">
    <source>
        <dbReference type="ARBA" id="ARBA00023237"/>
    </source>
</evidence>
<gene>
    <name evidence="15" type="ORF">GCM10023184_20270</name>
</gene>
<comment type="similarity">
    <text evidence="10 11">Belongs to the TonB-dependent receptor family.</text>
</comment>
<dbReference type="EMBL" id="BAABGY010000007">
    <property type="protein sequence ID" value="GAA4329624.1"/>
    <property type="molecule type" value="Genomic_DNA"/>
</dbReference>
<evidence type="ECO:0000256" key="6">
    <source>
        <dbReference type="ARBA" id="ARBA00023077"/>
    </source>
</evidence>
<dbReference type="CDD" id="cd01347">
    <property type="entry name" value="ligand_gated_channel"/>
    <property type="match status" value="1"/>
</dbReference>
<evidence type="ECO:0000256" key="4">
    <source>
        <dbReference type="ARBA" id="ARBA00022692"/>
    </source>
</evidence>
<evidence type="ECO:0000256" key="5">
    <source>
        <dbReference type="ARBA" id="ARBA00022729"/>
    </source>
</evidence>
<feature type="signal peptide" evidence="12">
    <location>
        <begin position="1"/>
        <end position="20"/>
    </location>
</feature>
<evidence type="ECO:0000313" key="16">
    <source>
        <dbReference type="Proteomes" id="UP001501725"/>
    </source>
</evidence>
<keyword evidence="5 12" id="KW-0732">Signal</keyword>
<evidence type="ECO:0000256" key="12">
    <source>
        <dbReference type="SAM" id="SignalP"/>
    </source>
</evidence>
<dbReference type="InterPro" id="IPR012910">
    <property type="entry name" value="Plug_dom"/>
</dbReference>
<reference evidence="16" key="1">
    <citation type="journal article" date="2019" name="Int. J. Syst. Evol. Microbiol.">
        <title>The Global Catalogue of Microorganisms (GCM) 10K type strain sequencing project: providing services to taxonomists for standard genome sequencing and annotation.</title>
        <authorList>
            <consortium name="The Broad Institute Genomics Platform"/>
            <consortium name="The Broad Institute Genome Sequencing Center for Infectious Disease"/>
            <person name="Wu L."/>
            <person name="Ma J."/>
        </authorList>
    </citation>
    <scope>NUCLEOTIDE SEQUENCE [LARGE SCALE GENOMIC DNA]</scope>
    <source>
        <strain evidence="16">JCM 17919</strain>
    </source>
</reference>
<comment type="caution">
    <text evidence="15">The sequence shown here is derived from an EMBL/GenBank/DDBJ whole genome shotgun (WGS) entry which is preliminary data.</text>
</comment>
<evidence type="ECO:0000313" key="15">
    <source>
        <dbReference type="EMBL" id="GAA4329624.1"/>
    </source>
</evidence>
<keyword evidence="7 10" id="KW-0472">Membrane</keyword>
<keyword evidence="8 15" id="KW-0675">Receptor</keyword>
<evidence type="ECO:0000256" key="1">
    <source>
        <dbReference type="ARBA" id="ARBA00004571"/>
    </source>
</evidence>
<evidence type="ECO:0000256" key="10">
    <source>
        <dbReference type="PROSITE-ProRule" id="PRU01360"/>
    </source>
</evidence>
<feature type="domain" description="TonB-dependent receptor plug" evidence="14">
    <location>
        <begin position="47"/>
        <end position="150"/>
    </location>
</feature>
<dbReference type="InterPro" id="IPR000531">
    <property type="entry name" value="Beta-barrel_TonB"/>
</dbReference>
<dbReference type="PANTHER" id="PTHR30069:SF29">
    <property type="entry name" value="HEMOGLOBIN AND HEMOGLOBIN-HAPTOGLOBIN-BINDING PROTEIN 1-RELATED"/>
    <property type="match status" value="1"/>
</dbReference>
<comment type="subcellular location">
    <subcellularLocation>
        <location evidence="1 10">Cell outer membrane</location>
        <topology evidence="1 10">Multi-pass membrane protein</topology>
    </subcellularLocation>
</comment>
<protein>
    <submittedName>
        <fullName evidence="15">TonB-dependent receptor plug domain-containing protein</fullName>
    </submittedName>
</protein>
<keyword evidence="6 11" id="KW-0798">TonB box</keyword>
<dbReference type="InterPro" id="IPR039426">
    <property type="entry name" value="TonB-dep_rcpt-like"/>
</dbReference>
<evidence type="ECO:0000256" key="3">
    <source>
        <dbReference type="ARBA" id="ARBA00022452"/>
    </source>
</evidence>
<dbReference type="Gene3D" id="2.40.170.20">
    <property type="entry name" value="TonB-dependent receptor, beta-barrel domain"/>
    <property type="match status" value="1"/>
</dbReference>
<evidence type="ECO:0000256" key="2">
    <source>
        <dbReference type="ARBA" id="ARBA00022448"/>
    </source>
</evidence>
<organism evidence="15 16">
    <name type="scientific">Flaviaesturariibacter amylovorans</name>
    <dbReference type="NCBI Taxonomy" id="1084520"/>
    <lineage>
        <taxon>Bacteria</taxon>
        <taxon>Pseudomonadati</taxon>
        <taxon>Bacteroidota</taxon>
        <taxon>Chitinophagia</taxon>
        <taxon>Chitinophagales</taxon>
        <taxon>Chitinophagaceae</taxon>
        <taxon>Flaviaestuariibacter</taxon>
    </lineage>
</organism>
<dbReference type="RefSeq" id="WP_345255522.1">
    <property type="nucleotide sequence ID" value="NZ_BAABGY010000007.1"/>
</dbReference>
<keyword evidence="9 10" id="KW-0998">Cell outer membrane</keyword>
<sequence length="642" mass="70269">MHTRISATAAALLSAIAAGAQTQPTEIQLDPVTVTSGLAPINASRSGRNILVIPGSAFHKLPVSSIDELLRYVPGIEIQARGPMGAQSDIVMRGGTFQQVLVLIDGVRVNDPFSGHFTTYFPVAPAEIERIEVLKGASSALYGSEAVGGVVHIITKSFAARAGTAQKGGSAQVSAGSYGLRNAQAGGIYSNGRSTIGGGVLSNNADGVQQRGIKGYFHAHTASLSAGHFFRNGLRLAVRSSYDERDFAAQNYYTTFASDTSRERVRTAWNQLALSYEKGRNRWSLEGGYRHTNDRFLFNSASVANQNKSGLWQLLARNEHRCSDAWILNSGIQYFRRSIRSNDRGNHVESQVAGIATLQYISVDGFSVTPALRLDWQERRGTELVPQLALSYRTNGLQLRASGGKTIRDADFTERYNNYNKVLVTSGRIGNPALSSERSWAWEAGADYFLAKGFRVSATFFQRFHDGLIDYVPTPYAQMPRRDNLSPTGTYALARNVAKVNITGAELDLQYRHTFTGTRRELMASAGLTWAQAESPNGAKGFYLNSFAKYLLSGQLAYSTPRVVLGLTGLYKQRAAAQSAPAIKAELSKDYFVLNGKAQFFVLPEKLGVFVQADNLFDRLYSDLLGAPMPGRWWQFGAHFKF</sequence>
<keyword evidence="4 10" id="KW-0812">Transmembrane</keyword>
<dbReference type="Pfam" id="PF07715">
    <property type="entry name" value="Plug"/>
    <property type="match status" value="1"/>
</dbReference>
<feature type="domain" description="TonB-dependent receptor-like beta-barrel" evidence="13">
    <location>
        <begin position="233"/>
        <end position="616"/>
    </location>
</feature>
<accession>A0ABP8GT59</accession>
<dbReference type="Pfam" id="PF00593">
    <property type="entry name" value="TonB_dep_Rec_b-barrel"/>
    <property type="match status" value="1"/>
</dbReference>
<dbReference type="InterPro" id="IPR037066">
    <property type="entry name" value="Plug_dom_sf"/>
</dbReference>
<evidence type="ECO:0000259" key="14">
    <source>
        <dbReference type="Pfam" id="PF07715"/>
    </source>
</evidence>
<keyword evidence="3 10" id="KW-1134">Transmembrane beta strand</keyword>
<evidence type="ECO:0000256" key="8">
    <source>
        <dbReference type="ARBA" id="ARBA00023170"/>
    </source>
</evidence>
<dbReference type="SUPFAM" id="SSF56935">
    <property type="entry name" value="Porins"/>
    <property type="match status" value="1"/>
</dbReference>
<keyword evidence="16" id="KW-1185">Reference proteome</keyword>
<feature type="chain" id="PRO_5047005382" evidence="12">
    <location>
        <begin position="21"/>
        <end position="642"/>
    </location>
</feature>
<dbReference type="Proteomes" id="UP001501725">
    <property type="component" value="Unassembled WGS sequence"/>
</dbReference>
<name>A0ABP8GT59_9BACT</name>
<keyword evidence="2 10" id="KW-0813">Transport</keyword>
<dbReference type="PROSITE" id="PS52016">
    <property type="entry name" value="TONB_DEPENDENT_REC_3"/>
    <property type="match status" value="1"/>
</dbReference>
<evidence type="ECO:0000256" key="11">
    <source>
        <dbReference type="RuleBase" id="RU003357"/>
    </source>
</evidence>
<evidence type="ECO:0000256" key="7">
    <source>
        <dbReference type="ARBA" id="ARBA00023136"/>
    </source>
</evidence>
<proteinExistence type="inferred from homology"/>
<dbReference type="InterPro" id="IPR036942">
    <property type="entry name" value="Beta-barrel_TonB_sf"/>
</dbReference>
<evidence type="ECO:0000259" key="13">
    <source>
        <dbReference type="Pfam" id="PF00593"/>
    </source>
</evidence>